<name>A0AAD7I0W5_9AGAR</name>
<dbReference type="EMBL" id="JARJLG010000181">
    <property type="protein sequence ID" value="KAJ7731681.1"/>
    <property type="molecule type" value="Genomic_DNA"/>
</dbReference>
<keyword evidence="2" id="KW-1185">Reference proteome</keyword>
<accession>A0AAD7I0W5</accession>
<evidence type="ECO:0000313" key="2">
    <source>
        <dbReference type="Proteomes" id="UP001215280"/>
    </source>
</evidence>
<organism evidence="1 2">
    <name type="scientific">Mycena maculata</name>
    <dbReference type="NCBI Taxonomy" id="230809"/>
    <lineage>
        <taxon>Eukaryota</taxon>
        <taxon>Fungi</taxon>
        <taxon>Dikarya</taxon>
        <taxon>Basidiomycota</taxon>
        <taxon>Agaricomycotina</taxon>
        <taxon>Agaricomycetes</taxon>
        <taxon>Agaricomycetidae</taxon>
        <taxon>Agaricales</taxon>
        <taxon>Marasmiineae</taxon>
        <taxon>Mycenaceae</taxon>
        <taxon>Mycena</taxon>
    </lineage>
</organism>
<comment type="caution">
    <text evidence="1">The sequence shown here is derived from an EMBL/GenBank/DDBJ whole genome shotgun (WGS) entry which is preliminary data.</text>
</comment>
<dbReference type="AlphaFoldDB" id="A0AAD7I0W5"/>
<reference evidence="1" key="1">
    <citation type="submission" date="2023-03" db="EMBL/GenBank/DDBJ databases">
        <title>Massive genome expansion in bonnet fungi (Mycena s.s.) driven by repeated elements and novel gene families across ecological guilds.</title>
        <authorList>
            <consortium name="Lawrence Berkeley National Laboratory"/>
            <person name="Harder C.B."/>
            <person name="Miyauchi S."/>
            <person name="Viragh M."/>
            <person name="Kuo A."/>
            <person name="Thoen E."/>
            <person name="Andreopoulos B."/>
            <person name="Lu D."/>
            <person name="Skrede I."/>
            <person name="Drula E."/>
            <person name="Henrissat B."/>
            <person name="Morin E."/>
            <person name="Kohler A."/>
            <person name="Barry K."/>
            <person name="LaButti K."/>
            <person name="Morin E."/>
            <person name="Salamov A."/>
            <person name="Lipzen A."/>
            <person name="Mereny Z."/>
            <person name="Hegedus B."/>
            <person name="Baldrian P."/>
            <person name="Stursova M."/>
            <person name="Weitz H."/>
            <person name="Taylor A."/>
            <person name="Grigoriev I.V."/>
            <person name="Nagy L.G."/>
            <person name="Martin F."/>
            <person name="Kauserud H."/>
        </authorList>
    </citation>
    <scope>NUCLEOTIDE SEQUENCE</scope>
    <source>
        <strain evidence="1">CBHHK188m</strain>
    </source>
</reference>
<proteinExistence type="predicted"/>
<protein>
    <submittedName>
        <fullName evidence="1">Uncharacterized protein</fullName>
    </submittedName>
</protein>
<evidence type="ECO:0000313" key="1">
    <source>
        <dbReference type="EMBL" id="KAJ7731681.1"/>
    </source>
</evidence>
<sequence>MACHVLLASGALMSRSRMGSLARMSSRSSGVESTVSGAVDTVGLDALLVLLIASLVSIAHGGLQDDASELAIPVNAVDEQAYSERLLVEVLKTKCVQVPSLDSHSELRPRYSIVLCLPFHAEWKARKSEKVGRVSVD</sequence>
<dbReference type="Proteomes" id="UP001215280">
    <property type="component" value="Unassembled WGS sequence"/>
</dbReference>
<gene>
    <name evidence="1" type="ORF">DFH07DRAFT_781173</name>
</gene>